<protein>
    <recommendedName>
        <fullName evidence="6">PHD-type domain-containing protein</fullName>
    </recommendedName>
</protein>
<evidence type="ECO:0000256" key="1">
    <source>
        <dbReference type="ARBA" id="ARBA00022723"/>
    </source>
</evidence>
<feature type="domain" description="PHD-type" evidence="6">
    <location>
        <begin position="6"/>
        <end position="66"/>
    </location>
</feature>
<feature type="region of interest" description="Disordered" evidence="5">
    <location>
        <begin position="133"/>
        <end position="161"/>
    </location>
</feature>
<evidence type="ECO:0000313" key="8">
    <source>
        <dbReference type="Proteomes" id="UP001458880"/>
    </source>
</evidence>
<dbReference type="EMBL" id="JASPKY010000140">
    <property type="protein sequence ID" value="KAK9730908.1"/>
    <property type="molecule type" value="Genomic_DNA"/>
</dbReference>
<dbReference type="PROSITE" id="PS50016">
    <property type="entry name" value="ZF_PHD_2"/>
    <property type="match status" value="1"/>
</dbReference>
<dbReference type="SUPFAM" id="SSF56219">
    <property type="entry name" value="DNase I-like"/>
    <property type="match status" value="1"/>
</dbReference>
<evidence type="ECO:0000256" key="3">
    <source>
        <dbReference type="ARBA" id="ARBA00022833"/>
    </source>
</evidence>
<comment type="caution">
    <text evidence="7">The sequence shown here is derived from an EMBL/GenBank/DDBJ whole genome shotgun (WGS) entry which is preliminary data.</text>
</comment>
<dbReference type="Gene3D" id="3.60.10.10">
    <property type="entry name" value="Endonuclease/exonuclease/phosphatase"/>
    <property type="match status" value="1"/>
</dbReference>
<accession>A0AAW1LB26</accession>
<evidence type="ECO:0000256" key="4">
    <source>
        <dbReference type="PROSITE-ProRule" id="PRU00146"/>
    </source>
</evidence>
<dbReference type="PANTHER" id="PTHR33776:SF4">
    <property type="entry name" value="ENDONUCLEASE_EXONUCLEASE_PHOSPHATASE DOMAIN-CONTAINING PROTEIN"/>
    <property type="match status" value="1"/>
</dbReference>
<keyword evidence="3" id="KW-0862">Zinc</keyword>
<sequence length="329" mass="37314">MATGVNAVCVKCKITQENQADKVLKCYGGCSNFIHYVCSAFKPTELKLFDTHNNNVKWCCDNCGREKKGTYVSDLYSKILDMDKKIDRMFSIIYEQSIKIEKQNNIIKKLEVSSSSEQQTKVEQTTLLGPTTRSNNILTESSKDTKSYAKSLSTQSNKNQTIQDKHTEMASCFSRTSKLHGGSCILVPIGTEYTELESLKEKSKELVLECSAIKIKNPNLVIINIYRPPTADTGEFLRILNVILQEVPIETTILLSGDFNIDLAKRERVTESFLDILWSYNLHPTIDSPTRVTDRSQTLLRNLFSISYGPIIYIQQSIVPRELPIDHKH</sequence>
<keyword evidence="8" id="KW-1185">Reference proteome</keyword>
<dbReference type="AlphaFoldDB" id="A0AAW1LB26"/>
<keyword evidence="1" id="KW-0479">Metal-binding</keyword>
<evidence type="ECO:0000259" key="6">
    <source>
        <dbReference type="PROSITE" id="PS50016"/>
    </source>
</evidence>
<reference evidence="7 8" key="1">
    <citation type="journal article" date="2024" name="BMC Genomics">
        <title>De novo assembly and annotation of Popillia japonica's genome with initial clues to its potential as an invasive pest.</title>
        <authorList>
            <person name="Cucini C."/>
            <person name="Boschi S."/>
            <person name="Funari R."/>
            <person name="Cardaioli E."/>
            <person name="Iannotti N."/>
            <person name="Marturano G."/>
            <person name="Paoli F."/>
            <person name="Bruttini M."/>
            <person name="Carapelli A."/>
            <person name="Frati F."/>
            <person name="Nardi F."/>
        </authorList>
    </citation>
    <scope>NUCLEOTIDE SEQUENCE [LARGE SCALE GENOMIC DNA]</scope>
    <source>
        <strain evidence="7">DMR45628</strain>
    </source>
</reference>
<keyword evidence="2 4" id="KW-0863">Zinc-finger</keyword>
<name>A0AAW1LB26_POPJA</name>
<evidence type="ECO:0000256" key="5">
    <source>
        <dbReference type="SAM" id="MobiDB-lite"/>
    </source>
</evidence>
<dbReference type="Gene3D" id="3.30.40.10">
    <property type="entry name" value="Zinc/RING finger domain, C3HC4 (zinc finger)"/>
    <property type="match status" value="1"/>
</dbReference>
<evidence type="ECO:0000256" key="2">
    <source>
        <dbReference type="ARBA" id="ARBA00022771"/>
    </source>
</evidence>
<dbReference type="PANTHER" id="PTHR33776">
    <property type="entry name" value="ENDO/EXONUCLEASE/PHOSPHATASE DOMAIN-CONTAINING PROTEIN"/>
    <property type="match status" value="1"/>
</dbReference>
<dbReference type="InterPro" id="IPR013083">
    <property type="entry name" value="Znf_RING/FYVE/PHD"/>
</dbReference>
<gene>
    <name evidence="7" type="ORF">QE152_g14098</name>
</gene>
<dbReference type="GO" id="GO:0008270">
    <property type="term" value="F:zinc ion binding"/>
    <property type="evidence" value="ECO:0007669"/>
    <property type="project" value="UniProtKB-KW"/>
</dbReference>
<evidence type="ECO:0000313" key="7">
    <source>
        <dbReference type="EMBL" id="KAK9730908.1"/>
    </source>
</evidence>
<dbReference type="InterPro" id="IPR036691">
    <property type="entry name" value="Endo/exonu/phosph_ase_sf"/>
</dbReference>
<proteinExistence type="predicted"/>
<dbReference type="InterPro" id="IPR019787">
    <property type="entry name" value="Znf_PHD-finger"/>
</dbReference>
<organism evidence="7 8">
    <name type="scientific">Popillia japonica</name>
    <name type="common">Japanese beetle</name>
    <dbReference type="NCBI Taxonomy" id="7064"/>
    <lineage>
        <taxon>Eukaryota</taxon>
        <taxon>Metazoa</taxon>
        <taxon>Ecdysozoa</taxon>
        <taxon>Arthropoda</taxon>
        <taxon>Hexapoda</taxon>
        <taxon>Insecta</taxon>
        <taxon>Pterygota</taxon>
        <taxon>Neoptera</taxon>
        <taxon>Endopterygota</taxon>
        <taxon>Coleoptera</taxon>
        <taxon>Polyphaga</taxon>
        <taxon>Scarabaeiformia</taxon>
        <taxon>Scarabaeidae</taxon>
        <taxon>Rutelinae</taxon>
        <taxon>Popillia</taxon>
    </lineage>
</organism>
<dbReference type="Proteomes" id="UP001458880">
    <property type="component" value="Unassembled WGS sequence"/>
</dbReference>
<feature type="compositionally biased region" description="Polar residues" evidence="5">
    <location>
        <begin position="148"/>
        <end position="161"/>
    </location>
</feature>